<evidence type="ECO:0000256" key="3">
    <source>
        <dbReference type="SAM" id="MobiDB-lite"/>
    </source>
</evidence>
<evidence type="ECO:0000313" key="6">
    <source>
        <dbReference type="Proteomes" id="UP000503018"/>
    </source>
</evidence>
<dbReference type="KEGG" id="slan:GV829_03000"/>
<dbReference type="PANTHER" id="PTHR21660">
    <property type="entry name" value="THIOESTERASE SUPERFAMILY MEMBER-RELATED"/>
    <property type="match status" value="1"/>
</dbReference>
<feature type="region of interest" description="Disordered" evidence="3">
    <location>
        <begin position="1"/>
        <end position="20"/>
    </location>
</feature>
<protein>
    <submittedName>
        <fullName evidence="5">PaaI family thioesterase</fullName>
    </submittedName>
</protein>
<evidence type="ECO:0000256" key="1">
    <source>
        <dbReference type="ARBA" id="ARBA00008324"/>
    </source>
</evidence>
<dbReference type="SUPFAM" id="SSF54637">
    <property type="entry name" value="Thioesterase/thiol ester dehydrase-isomerase"/>
    <property type="match status" value="1"/>
</dbReference>
<gene>
    <name evidence="5" type="ORF">GV829_03000</name>
</gene>
<dbReference type="RefSeq" id="WP_169943760.1">
    <property type="nucleotide sequence ID" value="NZ_CP053015.1"/>
</dbReference>
<organism evidence="5 6">
    <name type="scientific">Sphingomonas lacunae</name>
    <dbReference type="NCBI Taxonomy" id="2698828"/>
    <lineage>
        <taxon>Bacteria</taxon>
        <taxon>Pseudomonadati</taxon>
        <taxon>Pseudomonadota</taxon>
        <taxon>Alphaproteobacteria</taxon>
        <taxon>Sphingomonadales</taxon>
        <taxon>Sphingomonadaceae</taxon>
        <taxon>Sphingomonas</taxon>
    </lineage>
</organism>
<dbReference type="NCBIfam" id="TIGR00369">
    <property type="entry name" value="unchar_dom_1"/>
    <property type="match status" value="1"/>
</dbReference>
<name>A0A6M4ASZ2_9SPHN</name>
<dbReference type="InterPro" id="IPR039298">
    <property type="entry name" value="ACOT13"/>
</dbReference>
<sequence length="159" mass="17156">MADRNPPLAGSNEDVTSGGWLGEVTEGEWKGWLKWMPGDPFEDHVGPFYARRDEQGIVCAFRPQAHNCNGGGMIHGGTLMTFADYALFMIPAQSGEMVHGVTVTMNSEFVGPARAGEMLTARGDVVRAGKSLVFVRGTISGEEGPVLAFSGTIKRINRR</sequence>
<proteinExistence type="inferred from homology"/>
<dbReference type="GO" id="GO:0047617">
    <property type="term" value="F:fatty acyl-CoA hydrolase activity"/>
    <property type="evidence" value="ECO:0007669"/>
    <property type="project" value="InterPro"/>
</dbReference>
<dbReference type="Gene3D" id="3.10.129.10">
    <property type="entry name" value="Hotdog Thioesterase"/>
    <property type="match status" value="1"/>
</dbReference>
<evidence type="ECO:0000256" key="2">
    <source>
        <dbReference type="ARBA" id="ARBA00022801"/>
    </source>
</evidence>
<accession>A0A6M4ASZ2</accession>
<dbReference type="EMBL" id="CP053015">
    <property type="protein sequence ID" value="QJQ31540.1"/>
    <property type="molecule type" value="Genomic_DNA"/>
</dbReference>
<dbReference type="CDD" id="cd03443">
    <property type="entry name" value="PaaI_thioesterase"/>
    <property type="match status" value="1"/>
</dbReference>
<comment type="similarity">
    <text evidence="1">Belongs to the thioesterase PaaI family.</text>
</comment>
<keyword evidence="6" id="KW-1185">Reference proteome</keyword>
<reference evidence="5 6" key="1">
    <citation type="submission" date="2020-01" db="EMBL/GenBank/DDBJ databases">
        <title>Sphingomonas sp. strain CSW-10.</title>
        <authorList>
            <person name="Chen W.-M."/>
        </authorList>
    </citation>
    <scope>NUCLEOTIDE SEQUENCE [LARGE SCALE GENOMIC DNA]</scope>
    <source>
        <strain evidence="5 6">CSW-10</strain>
    </source>
</reference>
<dbReference type="PANTHER" id="PTHR21660:SF1">
    <property type="entry name" value="ACYL-COENZYME A THIOESTERASE 13"/>
    <property type="match status" value="1"/>
</dbReference>
<dbReference type="Proteomes" id="UP000503018">
    <property type="component" value="Chromosome"/>
</dbReference>
<dbReference type="Pfam" id="PF03061">
    <property type="entry name" value="4HBT"/>
    <property type="match status" value="1"/>
</dbReference>
<evidence type="ECO:0000259" key="4">
    <source>
        <dbReference type="Pfam" id="PF03061"/>
    </source>
</evidence>
<dbReference type="InterPro" id="IPR006683">
    <property type="entry name" value="Thioestr_dom"/>
</dbReference>
<dbReference type="AlphaFoldDB" id="A0A6M4ASZ2"/>
<keyword evidence="2" id="KW-0378">Hydrolase</keyword>
<evidence type="ECO:0000313" key="5">
    <source>
        <dbReference type="EMBL" id="QJQ31540.1"/>
    </source>
</evidence>
<dbReference type="InterPro" id="IPR029069">
    <property type="entry name" value="HotDog_dom_sf"/>
</dbReference>
<feature type="domain" description="Thioesterase" evidence="4">
    <location>
        <begin position="71"/>
        <end position="146"/>
    </location>
</feature>
<dbReference type="InterPro" id="IPR003736">
    <property type="entry name" value="PAAI_dom"/>
</dbReference>